<dbReference type="Proteomes" id="UP000323569">
    <property type="component" value="Unassembled WGS sequence"/>
</dbReference>
<name>A0A5A5R4R1_MICAE</name>
<sequence length="43" mass="5183">MYTGLGKLSIQSEKWRSGVVMFLNVKFCYEIQHFCKQTNQYYL</sequence>
<organism evidence="1 2">
    <name type="scientific">Microcystis aeruginosa NIES-2519</name>
    <dbReference type="NCBI Taxonomy" id="2303981"/>
    <lineage>
        <taxon>Bacteria</taxon>
        <taxon>Bacillati</taxon>
        <taxon>Cyanobacteriota</taxon>
        <taxon>Cyanophyceae</taxon>
        <taxon>Oscillatoriophycideae</taxon>
        <taxon>Chroococcales</taxon>
        <taxon>Microcystaceae</taxon>
        <taxon>Microcystis</taxon>
    </lineage>
</organism>
<dbReference type="EMBL" id="BHVO01000012">
    <property type="protein sequence ID" value="GCA69665.1"/>
    <property type="molecule type" value="Genomic_DNA"/>
</dbReference>
<gene>
    <name evidence="1" type="ORF">MiYa_01194</name>
</gene>
<evidence type="ECO:0000313" key="1">
    <source>
        <dbReference type="EMBL" id="GCA69665.1"/>
    </source>
</evidence>
<accession>A0A5A5R4R1</accession>
<protein>
    <submittedName>
        <fullName evidence="1">Uncharacterized protein</fullName>
    </submittedName>
</protein>
<evidence type="ECO:0000313" key="2">
    <source>
        <dbReference type="Proteomes" id="UP000323569"/>
    </source>
</evidence>
<reference evidence="1 2" key="1">
    <citation type="submission" date="2018-09" db="EMBL/GenBank/DDBJ databases">
        <title>Evolutionary history of phycoerythrin pigmentation in the water bloom-forming cyanobacterium Microcystis aeruginosa.</title>
        <authorList>
            <person name="Tanabe Y."/>
            <person name="Tanabe Y."/>
            <person name="Yamaguchi H."/>
        </authorList>
    </citation>
    <scope>NUCLEOTIDE SEQUENCE [LARGE SCALE GENOMIC DNA]</scope>
    <source>
        <strain evidence="1 2">NIES-2519</strain>
    </source>
</reference>
<dbReference type="AlphaFoldDB" id="A0A5A5R4R1"/>
<comment type="caution">
    <text evidence="1">The sequence shown here is derived from an EMBL/GenBank/DDBJ whole genome shotgun (WGS) entry which is preliminary data.</text>
</comment>
<proteinExistence type="predicted"/>